<dbReference type="Proteomes" id="UP000295668">
    <property type="component" value="Unassembled WGS sequence"/>
</dbReference>
<dbReference type="PIRSF" id="PIRSF025414">
    <property type="entry name" value="Alpha-L-arabinofuranosidase"/>
    <property type="match status" value="1"/>
</dbReference>
<evidence type="ECO:0000256" key="7">
    <source>
        <dbReference type="RuleBase" id="RU361187"/>
    </source>
</evidence>
<evidence type="ECO:0000256" key="3">
    <source>
        <dbReference type="ARBA" id="ARBA00022801"/>
    </source>
</evidence>
<evidence type="ECO:0000256" key="5">
    <source>
        <dbReference type="PIRSR" id="PIRSR606710-1"/>
    </source>
</evidence>
<dbReference type="PROSITE" id="PS51257">
    <property type="entry name" value="PROKAR_LIPOPROTEIN"/>
    <property type="match status" value="1"/>
</dbReference>
<feature type="active site" description="Proton donor" evidence="5">
    <location>
        <position position="229"/>
    </location>
</feature>
<evidence type="ECO:0000256" key="6">
    <source>
        <dbReference type="PIRSR" id="PIRSR606710-2"/>
    </source>
</evidence>
<reference evidence="8 9" key="1">
    <citation type="submission" date="2019-02" db="EMBL/GenBank/DDBJ databases">
        <title>Pedobacter sp. nov., a novel speices isolated from soil of pinguins habitat in Antarcitica.</title>
        <authorList>
            <person name="He R.-H."/>
        </authorList>
    </citation>
    <scope>NUCLEOTIDE SEQUENCE [LARGE SCALE GENOMIC DNA]</scope>
    <source>
        <strain evidence="8 9">E01020</strain>
    </source>
</reference>
<sequence>MMYKQNFKPSLLALLIPIGLMIGCGKGGDSPSTPIKPPVVQNDQFINPVIAGADPYVYQKDGTYYFMVTTGNSIKLSATKKMSEISNAVPLTVFTPTTGDPNSKNIWAPEINFLDGKWYIYYTAGNGDDKTQRTWVLENSNADPMQGSWVSKGKLSTADTDFWAIDGDIMEYNGSRYFLWSGRPDVTNIDKTQNIYIAKMTNPYTLEGNATMLSTPQFGWEKNGFGVNEGPQFLANGNKAFIVYSASYCGTDDYALGLLTLKANGNPLVLADWTKTAQPIFAKNPSANAYAPGHNSFFKSPDGTQNWIIYHANTLAGQGCGTNRNVRMQQFTFNVDGSPNFGTPVATGLKVTKPSGE</sequence>
<dbReference type="GO" id="GO:0004553">
    <property type="term" value="F:hydrolase activity, hydrolyzing O-glycosyl compounds"/>
    <property type="evidence" value="ECO:0007669"/>
    <property type="project" value="InterPro"/>
</dbReference>
<dbReference type="InterPro" id="IPR016828">
    <property type="entry name" value="Alpha-L-arabinofuranosidase"/>
</dbReference>
<dbReference type="OrthoDB" id="177947at2"/>
<evidence type="ECO:0000256" key="4">
    <source>
        <dbReference type="ARBA" id="ARBA00023295"/>
    </source>
</evidence>
<dbReference type="InterPro" id="IPR006710">
    <property type="entry name" value="Glyco_hydro_43"/>
</dbReference>
<comment type="similarity">
    <text evidence="1 7">Belongs to the glycosyl hydrolase 43 family.</text>
</comment>
<organism evidence="8 9">
    <name type="scientific">Pedobacter changchengzhani</name>
    <dbReference type="NCBI Taxonomy" id="2529274"/>
    <lineage>
        <taxon>Bacteria</taxon>
        <taxon>Pseudomonadati</taxon>
        <taxon>Bacteroidota</taxon>
        <taxon>Sphingobacteriia</taxon>
        <taxon>Sphingobacteriales</taxon>
        <taxon>Sphingobacteriaceae</taxon>
        <taxon>Pedobacter</taxon>
    </lineage>
</organism>
<name>A0A4R5MN86_9SPHI</name>
<accession>A0A4R5MN86</accession>
<gene>
    <name evidence="8" type="ORF">EZJ43_03900</name>
</gene>
<comment type="caution">
    <text evidence="8">The sequence shown here is derived from an EMBL/GenBank/DDBJ whole genome shotgun (WGS) entry which is preliminary data.</text>
</comment>
<dbReference type="CDD" id="cd18820">
    <property type="entry name" value="GH43_LbAraf43-like"/>
    <property type="match status" value="1"/>
</dbReference>
<evidence type="ECO:0000256" key="2">
    <source>
        <dbReference type="ARBA" id="ARBA00022729"/>
    </source>
</evidence>
<protein>
    <submittedName>
        <fullName evidence="8">Glycosyl hydrolase family 43</fullName>
    </submittedName>
</protein>
<keyword evidence="9" id="KW-1185">Reference proteome</keyword>
<dbReference type="SUPFAM" id="SSF75005">
    <property type="entry name" value="Arabinanase/levansucrase/invertase"/>
    <property type="match status" value="1"/>
</dbReference>
<dbReference type="PANTHER" id="PTHR43817:SF1">
    <property type="entry name" value="HYDROLASE, FAMILY 43, PUTATIVE (AFU_ORTHOLOGUE AFUA_3G01660)-RELATED"/>
    <property type="match status" value="1"/>
</dbReference>
<dbReference type="AlphaFoldDB" id="A0A4R5MN86"/>
<feature type="site" description="Important for catalytic activity, responsible for pKa modulation of the active site Glu and correct orientation of both the proton donor and substrate" evidence="6">
    <location>
        <position position="166"/>
    </location>
</feature>
<keyword evidence="2" id="KW-0732">Signal</keyword>
<keyword evidence="4 7" id="KW-0326">Glycosidase</keyword>
<dbReference type="Pfam" id="PF04616">
    <property type="entry name" value="Glyco_hydro_43"/>
    <property type="match status" value="1"/>
</dbReference>
<evidence type="ECO:0000313" key="8">
    <source>
        <dbReference type="EMBL" id="TDG37271.1"/>
    </source>
</evidence>
<dbReference type="GO" id="GO:0005975">
    <property type="term" value="P:carbohydrate metabolic process"/>
    <property type="evidence" value="ECO:0007669"/>
    <property type="project" value="InterPro"/>
</dbReference>
<dbReference type="EMBL" id="SJCY01000002">
    <property type="protein sequence ID" value="TDG37271.1"/>
    <property type="molecule type" value="Genomic_DNA"/>
</dbReference>
<keyword evidence="3 7" id="KW-0378">Hydrolase</keyword>
<feature type="active site" description="Proton acceptor" evidence="5">
    <location>
        <position position="54"/>
    </location>
</feature>
<evidence type="ECO:0000313" key="9">
    <source>
        <dbReference type="Proteomes" id="UP000295668"/>
    </source>
</evidence>
<proteinExistence type="inferred from homology"/>
<dbReference type="PANTHER" id="PTHR43817">
    <property type="entry name" value="GLYCOSYL HYDROLASE"/>
    <property type="match status" value="1"/>
</dbReference>
<dbReference type="RefSeq" id="WP_133261364.1">
    <property type="nucleotide sequence ID" value="NZ_SJCY01000002.1"/>
</dbReference>
<dbReference type="InterPro" id="IPR023296">
    <property type="entry name" value="Glyco_hydro_beta-prop_sf"/>
</dbReference>
<evidence type="ECO:0000256" key="1">
    <source>
        <dbReference type="ARBA" id="ARBA00009865"/>
    </source>
</evidence>
<dbReference type="Gene3D" id="2.115.10.20">
    <property type="entry name" value="Glycosyl hydrolase domain, family 43"/>
    <property type="match status" value="1"/>
</dbReference>